<dbReference type="GO" id="GO:0071111">
    <property type="term" value="F:cyclic-guanylate-specific phosphodiesterase activity"/>
    <property type="evidence" value="ECO:0007669"/>
    <property type="project" value="InterPro"/>
</dbReference>
<organism evidence="2 3">
    <name type="scientific">Enterococcus faecium</name>
    <name type="common">Streptococcus faecium</name>
    <dbReference type="NCBI Taxonomy" id="1352"/>
    <lineage>
        <taxon>Bacteria</taxon>
        <taxon>Bacillati</taxon>
        <taxon>Bacillota</taxon>
        <taxon>Bacilli</taxon>
        <taxon>Lactobacillales</taxon>
        <taxon>Enterococcaceae</taxon>
        <taxon>Enterococcus</taxon>
    </lineage>
</organism>
<sequence length="248" mass="29859">MWLKTLYRKRAVTWPFIFYTIIWTLSIHHPETKKTIYYELLLRKKESESIFPEDFHLSIISDLDKHWLYMYWLKKTLIKILENNPKKIFSLNLDPQELEYDSTFLLLEELRRYKHQLIIEITETPPLKRNYPYYSLINEDALKKIIQFGYTVSIDDVGQGINSLSAMFKMKNYFHIIKFSTMVFRKTTSEETLKQIIKLFASIAIQLDKLFVVEGIENQEFAQWLETNISCYHQGYLYSIPKRLQNID</sequence>
<dbReference type="PANTHER" id="PTHR33121">
    <property type="entry name" value="CYCLIC DI-GMP PHOSPHODIESTERASE PDEF"/>
    <property type="match status" value="1"/>
</dbReference>
<dbReference type="Gene3D" id="3.20.20.450">
    <property type="entry name" value="EAL domain"/>
    <property type="match status" value="1"/>
</dbReference>
<dbReference type="AlphaFoldDB" id="A0AB37VRB6"/>
<dbReference type="InterPro" id="IPR001633">
    <property type="entry name" value="EAL_dom"/>
</dbReference>
<evidence type="ECO:0000313" key="3">
    <source>
        <dbReference type="Proteomes" id="UP000289562"/>
    </source>
</evidence>
<dbReference type="EMBL" id="PJVH01000101">
    <property type="protein sequence ID" value="RXU82486.1"/>
    <property type="molecule type" value="Genomic_DNA"/>
</dbReference>
<evidence type="ECO:0000259" key="1">
    <source>
        <dbReference type="PROSITE" id="PS50883"/>
    </source>
</evidence>
<evidence type="ECO:0000313" key="2">
    <source>
        <dbReference type="EMBL" id="RXU82486.1"/>
    </source>
</evidence>
<dbReference type="PROSITE" id="PS50883">
    <property type="entry name" value="EAL"/>
    <property type="match status" value="1"/>
</dbReference>
<dbReference type="InterPro" id="IPR035919">
    <property type="entry name" value="EAL_sf"/>
</dbReference>
<accession>A0AB37VRB6</accession>
<dbReference type="SUPFAM" id="SSF141868">
    <property type="entry name" value="EAL domain-like"/>
    <property type="match status" value="1"/>
</dbReference>
<dbReference type="PANTHER" id="PTHR33121:SF79">
    <property type="entry name" value="CYCLIC DI-GMP PHOSPHODIESTERASE PDED-RELATED"/>
    <property type="match status" value="1"/>
</dbReference>
<dbReference type="InterPro" id="IPR050706">
    <property type="entry name" value="Cyclic-di-GMP_PDE-like"/>
</dbReference>
<feature type="domain" description="EAL" evidence="1">
    <location>
        <begin position="1"/>
        <end position="248"/>
    </location>
</feature>
<protein>
    <recommendedName>
        <fullName evidence="1">EAL domain-containing protein</fullName>
    </recommendedName>
</protein>
<dbReference type="Pfam" id="PF00563">
    <property type="entry name" value="EAL"/>
    <property type="match status" value="1"/>
</dbReference>
<reference evidence="2 3" key="1">
    <citation type="submission" date="2017-12" db="EMBL/GenBank/DDBJ databases">
        <title>A pool of 800 enterococci isolated from chicken carcass rinse samples from New Zealand.</title>
        <authorList>
            <person name="Zhang J."/>
            <person name="Rogers L."/>
            <person name="Midwinter A."/>
            <person name="French N."/>
        </authorList>
    </citation>
    <scope>NUCLEOTIDE SEQUENCE [LARGE SCALE GENOMIC DNA]</scope>
    <source>
        <strain evidence="2 3">EN697</strain>
    </source>
</reference>
<comment type="caution">
    <text evidence="2">The sequence shown here is derived from an EMBL/GenBank/DDBJ whole genome shotgun (WGS) entry which is preliminary data.</text>
</comment>
<dbReference type="Proteomes" id="UP000289562">
    <property type="component" value="Unassembled WGS sequence"/>
</dbReference>
<gene>
    <name evidence="2" type="ORF">CYQ77_13885</name>
</gene>
<proteinExistence type="predicted"/>
<name>A0AB37VRB6_ENTFC</name>
<dbReference type="SMART" id="SM00052">
    <property type="entry name" value="EAL"/>
    <property type="match status" value="1"/>
</dbReference>